<dbReference type="GO" id="GO:0006352">
    <property type="term" value="P:DNA-templated transcription initiation"/>
    <property type="evidence" value="ECO:0007669"/>
    <property type="project" value="InterPro"/>
</dbReference>
<name>A0A4Q2KSV6_9FUSO</name>
<proteinExistence type="predicted"/>
<reference evidence="2 3" key="1">
    <citation type="submission" date="2019-01" db="EMBL/GenBank/DDBJ databases">
        <title>Fusobacterium necrophorum Isolated From the Uterus of Dairy Cows.</title>
        <authorList>
            <person name="Francis A.M."/>
        </authorList>
    </citation>
    <scope>NUCLEOTIDE SEQUENCE [LARGE SCALE GENOMIC DNA]</scope>
    <source>
        <strain evidence="2 3">KG35</strain>
    </source>
</reference>
<dbReference type="Pfam" id="PF04545">
    <property type="entry name" value="Sigma70_r4"/>
    <property type="match status" value="1"/>
</dbReference>
<dbReference type="InterPro" id="IPR013324">
    <property type="entry name" value="RNA_pol_sigma_r3/r4-like"/>
</dbReference>
<dbReference type="SUPFAM" id="SSF88659">
    <property type="entry name" value="Sigma3 and sigma4 domains of RNA polymerase sigma factors"/>
    <property type="match status" value="1"/>
</dbReference>
<dbReference type="Gene3D" id="1.10.10.10">
    <property type="entry name" value="Winged helix-like DNA-binding domain superfamily/Winged helix DNA-binding domain"/>
    <property type="match status" value="1"/>
</dbReference>
<evidence type="ECO:0000313" key="3">
    <source>
        <dbReference type="Proteomes" id="UP000289216"/>
    </source>
</evidence>
<dbReference type="InterPro" id="IPR007630">
    <property type="entry name" value="RNA_pol_sigma70_r4"/>
</dbReference>
<dbReference type="InterPro" id="IPR036388">
    <property type="entry name" value="WH-like_DNA-bd_sf"/>
</dbReference>
<dbReference type="EMBL" id="SBAP01000026">
    <property type="protein sequence ID" value="RXZ68574.1"/>
    <property type="molecule type" value="Genomic_DNA"/>
</dbReference>
<feature type="domain" description="RNA polymerase sigma-70 region 4" evidence="1">
    <location>
        <begin position="115"/>
        <end position="151"/>
    </location>
</feature>
<dbReference type="Proteomes" id="UP000289216">
    <property type="component" value="Unassembled WGS sequence"/>
</dbReference>
<comment type="caution">
    <text evidence="2">The sequence shown here is derived from an EMBL/GenBank/DDBJ whole genome shotgun (WGS) entry which is preliminary data.</text>
</comment>
<evidence type="ECO:0000313" key="2">
    <source>
        <dbReference type="EMBL" id="RXZ68574.1"/>
    </source>
</evidence>
<dbReference type="AlphaFoldDB" id="A0A4Q2KSV6"/>
<accession>A0A4Q2KSV6</accession>
<protein>
    <recommendedName>
        <fullName evidence="1">RNA polymerase sigma-70 region 4 domain-containing protein</fullName>
    </recommendedName>
</protein>
<sequence>MTEKEIRKIIQKEISDKMLELKNIHESKNTFQKVEKMLWYYNSFKRRIVKLQEGLDEVILKKCSGIAGGFGNTKYEYKSELEKIEDIQERDKIMISKMQTIIDLVEFGLNEVKTDKHYSILTLRYFERLSLEDIAERLDISVITVKRNKSRLINELSLIIFPEEIMENF</sequence>
<dbReference type="GO" id="GO:0003700">
    <property type="term" value="F:DNA-binding transcription factor activity"/>
    <property type="evidence" value="ECO:0007669"/>
    <property type="project" value="InterPro"/>
</dbReference>
<evidence type="ECO:0000259" key="1">
    <source>
        <dbReference type="Pfam" id="PF04545"/>
    </source>
</evidence>
<organism evidence="2 3">
    <name type="scientific">Fusobacterium necrophorum</name>
    <dbReference type="NCBI Taxonomy" id="859"/>
    <lineage>
        <taxon>Bacteria</taxon>
        <taxon>Fusobacteriati</taxon>
        <taxon>Fusobacteriota</taxon>
        <taxon>Fusobacteriia</taxon>
        <taxon>Fusobacteriales</taxon>
        <taxon>Fusobacteriaceae</taxon>
        <taxon>Fusobacterium</taxon>
    </lineage>
</organism>
<gene>
    <name evidence="2" type="ORF">EPT53_09470</name>
</gene>
<dbReference type="RefSeq" id="WP_129491627.1">
    <property type="nucleotide sequence ID" value="NZ_SBAP01000026.1"/>
</dbReference>